<reference evidence="3" key="2">
    <citation type="submission" date="2025-08" db="UniProtKB">
        <authorList>
            <consortium name="Ensembl"/>
        </authorList>
    </citation>
    <scope>IDENTIFICATION</scope>
</reference>
<organism evidence="3 4">
    <name type="scientific">Equus asinus</name>
    <name type="common">Donkey</name>
    <name type="synonym">Equus africanus asinus</name>
    <dbReference type="NCBI Taxonomy" id="9793"/>
    <lineage>
        <taxon>Eukaryota</taxon>
        <taxon>Metazoa</taxon>
        <taxon>Chordata</taxon>
        <taxon>Craniata</taxon>
        <taxon>Vertebrata</taxon>
        <taxon>Euteleostomi</taxon>
        <taxon>Mammalia</taxon>
        <taxon>Eutheria</taxon>
        <taxon>Laurasiatheria</taxon>
        <taxon>Perissodactyla</taxon>
        <taxon>Equidae</taxon>
        <taxon>Equus</taxon>
    </lineage>
</organism>
<evidence type="ECO:0000313" key="4">
    <source>
        <dbReference type="Proteomes" id="UP000694387"/>
    </source>
</evidence>
<reference evidence="3" key="3">
    <citation type="submission" date="2025-09" db="UniProtKB">
        <authorList>
            <consortium name="Ensembl"/>
        </authorList>
    </citation>
    <scope>IDENTIFICATION</scope>
</reference>
<evidence type="ECO:0000256" key="1">
    <source>
        <dbReference type="SAM" id="MobiDB-lite"/>
    </source>
</evidence>
<dbReference type="PANTHER" id="PTHR23052:SF1">
    <property type="entry name" value="AXONEMAL DYNEIN LIGHT CHAIN DOMAIN-CONTAINING PROTEIN 1"/>
    <property type="match status" value="1"/>
</dbReference>
<reference evidence="3 4" key="1">
    <citation type="journal article" date="2020" name="Nat. Commun.">
        <title>Donkey genomes provide new insights into domestication and selection for coat color.</title>
        <authorList>
            <person name="Wang"/>
            <person name="C."/>
            <person name="Li"/>
            <person name="H."/>
            <person name="Guo"/>
            <person name="Y."/>
            <person name="Huang"/>
            <person name="J."/>
            <person name="Sun"/>
            <person name="Y."/>
            <person name="Min"/>
            <person name="J."/>
            <person name="Wang"/>
            <person name="J."/>
            <person name="Fang"/>
            <person name="X."/>
            <person name="Zhao"/>
            <person name="Z."/>
            <person name="Wang"/>
            <person name="S."/>
            <person name="Zhang"/>
            <person name="Y."/>
            <person name="Liu"/>
            <person name="Q."/>
            <person name="Jiang"/>
            <person name="Q."/>
            <person name="Wang"/>
            <person name="X."/>
            <person name="Guo"/>
            <person name="Y."/>
            <person name="Yang"/>
            <person name="C."/>
            <person name="Wang"/>
            <person name="Y."/>
            <person name="Tian"/>
            <person name="F."/>
            <person name="Zhuang"/>
            <person name="G."/>
            <person name="Fan"/>
            <person name="Y."/>
            <person name="Gao"/>
            <person name="Q."/>
            <person name="Li"/>
            <person name="Y."/>
            <person name="Ju"/>
            <person name="Z."/>
            <person name="Li"/>
            <person name="J."/>
            <person name="Li"/>
            <person name="R."/>
            <person name="Hou"/>
            <person name="M."/>
            <person name="Yang"/>
            <person name="G."/>
            <person name="Liu"/>
            <person name="G."/>
            <person name="Liu"/>
            <person name="W."/>
            <person name="Guo"/>
            <person name="J."/>
            <person name="Pan"/>
            <person name="S."/>
            <person name="Fan"/>
            <person name="G."/>
            <person name="Zhang"/>
            <person name="W."/>
            <person name="Zhang"/>
            <person name="R."/>
            <person name="Yu"/>
            <person name="J."/>
            <person name="Zhang"/>
            <person name="X."/>
            <person name="Yin"/>
            <person name="Q."/>
            <person name="Ji"/>
            <person name="C."/>
            <person name="Jin"/>
            <person name="Y."/>
            <person name="Yue"/>
            <person name="G."/>
            <person name="Liu"/>
            <person name="M."/>
            <person name="Xu"/>
            <person name="J."/>
            <person name="Liu"/>
            <person name="S."/>
            <person name="Jordana"/>
            <person name="J."/>
            <person name="Noce"/>
            <person name="A."/>
            <person name="Amills"/>
            <person name="M."/>
            <person name="Wu"/>
            <person name="D.D."/>
            <person name="Li"/>
            <person name="S."/>
            <person name="Zhou"/>
            <person name="X. and Zhong"/>
            <person name="J."/>
        </authorList>
    </citation>
    <scope>NUCLEOTIDE SEQUENCE [LARGE SCALE GENOMIC DNA]</scope>
</reference>
<dbReference type="InterPro" id="IPR052845">
    <property type="entry name" value="Axonemal_dynein_LC_domain"/>
</dbReference>
<dbReference type="Proteomes" id="UP000694387">
    <property type="component" value="Chromosome 25"/>
</dbReference>
<evidence type="ECO:0000256" key="2">
    <source>
        <dbReference type="SAM" id="SignalP"/>
    </source>
</evidence>
<accession>A0A9L0J584</accession>
<feature type="signal peptide" evidence="2">
    <location>
        <begin position="1"/>
        <end position="26"/>
    </location>
</feature>
<dbReference type="AlphaFoldDB" id="A0A9L0J584"/>
<protein>
    <submittedName>
        <fullName evidence="3">Uncharacterized protein</fullName>
    </submittedName>
</protein>
<dbReference type="GeneTree" id="ENSGT00390000005554"/>
<keyword evidence="2" id="KW-0732">Signal</keyword>
<dbReference type="Ensembl" id="ENSEAST00005082476.1">
    <property type="protein sequence ID" value="ENSEASP00005048446.1"/>
    <property type="gene ID" value="ENSEASG00005016661.2"/>
</dbReference>
<proteinExistence type="predicted"/>
<feature type="region of interest" description="Disordered" evidence="1">
    <location>
        <begin position="143"/>
        <end position="181"/>
    </location>
</feature>
<feature type="chain" id="PRO_5040217677" evidence="2">
    <location>
        <begin position="27"/>
        <end position="214"/>
    </location>
</feature>
<evidence type="ECO:0000313" key="3">
    <source>
        <dbReference type="Ensembl" id="ENSEASP00005048446.1"/>
    </source>
</evidence>
<dbReference type="PANTHER" id="PTHR23052">
    <property type="entry name" value="AXONEMAL DYNEIN LIGHT CHAIN DOMAIN-CONTAINING PROTEIN 1"/>
    <property type="match status" value="1"/>
</dbReference>
<name>A0A9L0J584_EQUAS</name>
<keyword evidence="4" id="KW-1185">Reference proteome</keyword>
<sequence>MDELHISMIQWMVNFLILMVPDFTDQDTLPNVEEECAEKHDIGVAELELDAIALARKLSQYSSYLSSCCRGMVTAMALSIASRSKKNPRKELRELQKMKKECYEWITTCSHLLSGIKGREINLLTHEEKAHLFEEEDILKEFLEPERDKPSKENEEESKEDKKLGEEKEEKKAEEKLSTSTEKEKLIRFIGEDENVHTKPLFETDVLSSWKKLA</sequence>